<reference evidence="1" key="1">
    <citation type="submission" date="2022-08" db="EMBL/GenBank/DDBJ databases">
        <authorList>
            <consortium name="DOE Joint Genome Institute"/>
            <person name="Min B."/>
            <person name="Riley R."/>
            <person name="Sierra-Patev S."/>
            <person name="Naranjo-Ortiz M."/>
            <person name="Looney B."/>
            <person name="Konkel Z."/>
            <person name="Slot J.C."/>
            <person name="Sakamoto Y."/>
            <person name="Steenwyk J.L."/>
            <person name="Rokas A."/>
            <person name="Carro J."/>
            <person name="Camarero S."/>
            <person name="Ferreira P."/>
            <person name="Molpeceres G."/>
            <person name="Ruiz-Duenas F.J."/>
            <person name="Serrano A."/>
            <person name="Henrissat B."/>
            <person name="Drula E."/>
            <person name="Hughes K.W."/>
            <person name="Mata J.L."/>
            <person name="Ishikawa N.K."/>
            <person name="Vargas-Isla R."/>
            <person name="Ushijima S."/>
            <person name="Smith C.A."/>
            <person name="Ahrendt S."/>
            <person name="Andreopoulos W."/>
            <person name="He G."/>
            <person name="Labutti K."/>
            <person name="Lipzen A."/>
            <person name="Ng V."/>
            <person name="Sandor L."/>
            <person name="Barry K."/>
            <person name="Martinez A.T."/>
            <person name="Xiao Y."/>
            <person name="Gibbons J.G."/>
            <person name="Terashima K."/>
            <person name="Hibbett D.S."/>
            <person name="Grigoriev I.V."/>
        </authorList>
    </citation>
    <scope>NUCLEOTIDE SEQUENCE</scope>
    <source>
        <strain evidence="1">Sp2 HRB7682 ss15</strain>
    </source>
</reference>
<proteinExistence type="predicted"/>
<dbReference type="Proteomes" id="UP001150238">
    <property type="component" value="Unassembled WGS sequence"/>
</dbReference>
<dbReference type="EMBL" id="JANVFS010000061">
    <property type="protein sequence ID" value="KAJ4464242.1"/>
    <property type="molecule type" value="Genomic_DNA"/>
</dbReference>
<comment type="caution">
    <text evidence="1">The sequence shown here is derived from an EMBL/GenBank/DDBJ whole genome shotgun (WGS) entry which is preliminary data.</text>
</comment>
<protein>
    <submittedName>
        <fullName evidence="1">Uncharacterized protein</fullName>
    </submittedName>
</protein>
<dbReference type="GO" id="GO:0004420">
    <property type="term" value="F:hydroxymethylglutaryl-CoA reductase (NADPH) activity"/>
    <property type="evidence" value="ECO:0007669"/>
    <property type="project" value="InterPro"/>
</dbReference>
<dbReference type="InterPro" id="IPR002202">
    <property type="entry name" value="HMG_CoA_Rdtase"/>
</dbReference>
<sequence length="207" mass="22705">MIHSSKFNRVVVGRTIDTGLNDRLGKEGEGTAIVSDIELGLNLKGVVRIKTLKLKASKASGSGSFRLPSVSKLQEESRLRSTSIQNQPALLHTATSQDLASRIDGISASTHIPEILRFIWAKLVHGPNIFIERFLPSLSLGLSLKGLDPPGQRSALDILGTIGVWNQTENEGKLEIEQVLGSRYTKVETMTLDAVRKLFVLFDDILY</sequence>
<dbReference type="PROSITE" id="PS50065">
    <property type="entry name" value="HMG_COA_REDUCTASE_4"/>
    <property type="match status" value="1"/>
</dbReference>
<evidence type="ECO:0000313" key="1">
    <source>
        <dbReference type="EMBL" id="KAJ4464242.1"/>
    </source>
</evidence>
<dbReference type="AlphaFoldDB" id="A0A9W8ZQK7"/>
<evidence type="ECO:0000313" key="2">
    <source>
        <dbReference type="Proteomes" id="UP001150238"/>
    </source>
</evidence>
<dbReference type="GO" id="GO:0015936">
    <property type="term" value="P:coenzyme A metabolic process"/>
    <property type="evidence" value="ECO:0007669"/>
    <property type="project" value="InterPro"/>
</dbReference>
<name>A0A9W8ZQK7_9AGAR</name>
<gene>
    <name evidence="1" type="ORF">C8J55DRAFT_494014</name>
</gene>
<accession>A0A9W8ZQK7</accession>
<reference evidence="1" key="2">
    <citation type="journal article" date="2023" name="Proc. Natl. Acad. Sci. U.S.A.">
        <title>A global phylogenomic analysis of the shiitake genus Lentinula.</title>
        <authorList>
            <person name="Sierra-Patev S."/>
            <person name="Min B."/>
            <person name="Naranjo-Ortiz M."/>
            <person name="Looney B."/>
            <person name="Konkel Z."/>
            <person name="Slot J.C."/>
            <person name="Sakamoto Y."/>
            <person name="Steenwyk J.L."/>
            <person name="Rokas A."/>
            <person name="Carro J."/>
            <person name="Camarero S."/>
            <person name="Ferreira P."/>
            <person name="Molpeceres G."/>
            <person name="Ruiz-Duenas F.J."/>
            <person name="Serrano A."/>
            <person name="Henrissat B."/>
            <person name="Drula E."/>
            <person name="Hughes K.W."/>
            <person name="Mata J.L."/>
            <person name="Ishikawa N.K."/>
            <person name="Vargas-Isla R."/>
            <person name="Ushijima S."/>
            <person name="Smith C.A."/>
            <person name="Donoghue J."/>
            <person name="Ahrendt S."/>
            <person name="Andreopoulos W."/>
            <person name="He G."/>
            <person name="LaButti K."/>
            <person name="Lipzen A."/>
            <person name="Ng V."/>
            <person name="Riley R."/>
            <person name="Sandor L."/>
            <person name="Barry K."/>
            <person name="Martinez A.T."/>
            <person name="Xiao Y."/>
            <person name="Gibbons J.G."/>
            <person name="Terashima K."/>
            <person name="Grigoriev I.V."/>
            <person name="Hibbett D."/>
        </authorList>
    </citation>
    <scope>NUCLEOTIDE SEQUENCE</scope>
    <source>
        <strain evidence="1">Sp2 HRB7682 ss15</strain>
    </source>
</reference>
<organism evidence="1 2">
    <name type="scientific">Lentinula lateritia</name>
    <dbReference type="NCBI Taxonomy" id="40482"/>
    <lineage>
        <taxon>Eukaryota</taxon>
        <taxon>Fungi</taxon>
        <taxon>Dikarya</taxon>
        <taxon>Basidiomycota</taxon>
        <taxon>Agaricomycotina</taxon>
        <taxon>Agaricomycetes</taxon>
        <taxon>Agaricomycetidae</taxon>
        <taxon>Agaricales</taxon>
        <taxon>Marasmiineae</taxon>
        <taxon>Omphalotaceae</taxon>
        <taxon>Lentinula</taxon>
    </lineage>
</organism>